<reference evidence="1 2" key="1">
    <citation type="submission" date="2020-08" db="EMBL/GenBank/DDBJ databases">
        <title>Genomic Encyclopedia of Archaeal and Bacterial Type Strains, Phase II (KMG-II): from individual species to whole genera.</title>
        <authorList>
            <person name="Goeker M."/>
        </authorList>
    </citation>
    <scope>NUCLEOTIDE SEQUENCE [LARGE SCALE GENOMIC DNA]</scope>
    <source>
        <strain evidence="1 2">DSM 23288</strain>
    </source>
</reference>
<gene>
    <name evidence="1" type="ORF">BDZ31_000349</name>
</gene>
<dbReference type="AlphaFoldDB" id="A0A840I7A2"/>
<evidence type="ECO:0000313" key="1">
    <source>
        <dbReference type="EMBL" id="MBB4660776.1"/>
    </source>
</evidence>
<accession>A0A840I7A2</accession>
<protein>
    <submittedName>
        <fullName evidence="1">Uncharacterized protein</fullName>
    </submittedName>
</protein>
<sequence>MSLDLALQRISQIQAMIAPLHGGAALPPAPATAATAVASQPLATAALAGPGATTGVQPASFGNVLAGATGALSAKASSLMTPGQRAFAGQLAAETGLHPQVIASWMLAEQSSTAARSREAQGNHNWLNIGWTDSGTYGANAAVWSDPIAAAHATAGWLKGEDTVDGYGRASAGVQSILTTAGQAPEAQIAALQRSGWASSGYPDLPVLYRQIGG</sequence>
<organism evidence="1 2">
    <name type="scientific">Conexibacter arvalis</name>
    <dbReference type="NCBI Taxonomy" id="912552"/>
    <lineage>
        <taxon>Bacteria</taxon>
        <taxon>Bacillati</taxon>
        <taxon>Actinomycetota</taxon>
        <taxon>Thermoleophilia</taxon>
        <taxon>Solirubrobacterales</taxon>
        <taxon>Conexibacteraceae</taxon>
        <taxon>Conexibacter</taxon>
    </lineage>
</organism>
<keyword evidence="2" id="KW-1185">Reference proteome</keyword>
<dbReference type="Proteomes" id="UP000585272">
    <property type="component" value="Unassembled WGS sequence"/>
</dbReference>
<evidence type="ECO:0000313" key="2">
    <source>
        <dbReference type="Proteomes" id="UP000585272"/>
    </source>
</evidence>
<dbReference type="RefSeq" id="WP_183338380.1">
    <property type="nucleotide sequence ID" value="NZ_JACHNU010000001.1"/>
</dbReference>
<name>A0A840I7A2_9ACTN</name>
<dbReference type="EMBL" id="JACHNU010000001">
    <property type="protein sequence ID" value="MBB4660776.1"/>
    <property type="molecule type" value="Genomic_DNA"/>
</dbReference>
<proteinExistence type="predicted"/>
<comment type="caution">
    <text evidence="1">The sequence shown here is derived from an EMBL/GenBank/DDBJ whole genome shotgun (WGS) entry which is preliminary data.</text>
</comment>